<organism evidence="7 8">
    <name type="scientific">Candidatus Clostridium stratigraminis</name>
    <dbReference type="NCBI Taxonomy" id="3381661"/>
    <lineage>
        <taxon>Bacteria</taxon>
        <taxon>Bacillati</taxon>
        <taxon>Bacillota</taxon>
        <taxon>Clostridia</taxon>
        <taxon>Eubacteriales</taxon>
        <taxon>Clostridiaceae</taxon>
        <taxon>Clostridium</taxon>
    </lineage>
</organism>
<name>A0ABW8SYS3_9CLOT</name>
<evidence type="ECO:0000313" key="7">
    <source>
        <dbReference type="EMBL" id="MFL0245442.1"/>
    </source>
</evidence>
<comment type="subcellular location">
    <subcellularLocation>
        <location evidence="2">Cytoplasm</location>
    </subcellularLocation>
</comment>
<dbReference type="EMBL" id="JBJHZZ010000001">
    <property type="protein sequence ID" value="MFL0245442.1"/>
    <property type="molecule type" value="Genomic_DNA"/>
</dbReference>
<keyword evidence="5" id="KW-0175">Coiled coil</keyword>
<gene>
    <name evidence="7" type="ORF">ACJDUG_00445</name>
</gene>
<evidence type="ECO:0000256" key="5">
    <source>
        <dbReference type="SAM" id="Coils"/>
    </source>
</evidence>
<reference evidence="7 8" key="1">
    <citation type="submission" date="2024-11" db="EMBL/GenBank/DDBJ databases">
        <authorList>
            <person name="Heng Y.C."/>
            <person name="Lim A.C.H."/>
            <person name="Lee J.K.Y."/>
            <person name="Kittelmann S."/>
        </authorList>
    </citation>
    <scope>NUCLEOTIDE SEQUENCE [LARGE SCALE GENOMIC DNA]</scope>
    <source>
        <strain evidence="7 8">WILCCON 0185</strain>
    </source>
</reference>
<dbReference type="InterPro" id="IPR009000">
    <property type="entry name" value="Transl_B-barrel_sf"/>
</dbReference>
<keyword evidence="4" id="KW-0862">Zinc</keyword>
<feature type="coiled-coil region" evidence="5">
    <location>
        <begin position="259"/>
        <end position="286"/>
    </location>
</feature>
<dbReference type="SMART" id="SM00863">
    <property type="entry name" value="tRNA_SAD"/>
    <property type="match status" value="1"/>
</dbReference>
<keyword evidence="8" id="KW-1185">Reference proteome</keyword>
<accession>A0ABW8SYS3</accession>
<dbReference type="PROSITE" id="PS50860">
    <property type="entry name" value="AA_TRNA_LIGASE_II_ALA"/>
    <property type="match status" value="1"/>
</dbReference>
<dbReference type="Gene3D" id="2.40.30.130">
    <property type="match status" value="1"/>
</dbReference>
<evidence type="ECO:0000256" key="3">
    <source>
        <dbReference type="ARBA" id="ARBA00022723"/>
    </source>
</evidence>
<dbReference type="InterPro" id="IPR018165">
    <property type="entry name" value="Ala-tRNA-synth_IIc_core"/>
</dbReference>
<dbReference type="Pfam" id="PF07973">
    <property type="entry name" value="tRNA_SAD"/>
    <property type="match status" value="1"/>
</dbReference>
<dbReference type="InterPro" id="IPR003156">
    <property type="entry name" value="DHHA1_dom"/>
</dbReference>
<proteinExistence type="predicted"/>
<evidence type="ECO:0000313" key="8">
    <source>
        <dbReference type="Proteomes" id="UP001623591"/>
    </source>
</evidence>
<evidence type="ECO:0000256" key="1">
    <source>
        <dbReference type="ARBA" id="ARBA00001947"/>
    </source>
</evidence>
<comment type="cofactor">
    <cofactor evidence="1">
        <name>Zn(2+)</name>
        <dbReference type="ChEBI" id="CHEBI:29105"/>
    </cofactor>
</comment>
<dbReference type="Gene3D" id="3.30.980.10">
    <property type="entry name" value="Threonyl-trna Synthetase, Chain A, domain 2"/>
    <property type="match status" value="1"/>
</dbReference>
<comment type="caution">
    <text evidence="7">The sequence shown here is derived from an EMBL/GenBank/DDBJ whole genome shotgun (WGS) entry which is preliminary data.</text>
</comment>
<dbReference type="Proteomes" id="UP001623591">
    <property type="component" value="Unassembled WGS sequence"/>
</dbReference>
<dbReference type="SUPFAM" id="SSF50447">
    <property type="entry name" value="Translation proteins"/>
    <property type="match status" value="1"/>
</dbReference>
<keyword evidence="3" id="KW-0479">Metal-binding</keyword>
<evidence type="ECO:0000256" key="2">
    <source>
        <dbReference type="ARBA" id="ARBA00004496"/>
    </source>
</evidence>
<sequence>MTQKLYYENQYIREFTAEIINIIEKDKEFHIELDKTAFFPGGGGQPSDIGRIEDSIISYVYEKDGIIYHVSDKRPIKIHKAKCSINWVFRFDGMQQHLGQHVLSAAFIEAFGCNTVGFHLGKDICTIDLDKLLSDEDLEKVEDLANNYIFDDKKVEFLFPTKSELKKLSLRKVPNIDNEQIRIVKIEDVDLTACCGVHPKSALEIQVIKILKKEKYKGNMRLEFICGKRAIMEAIKRYKFSNKICKTLNCNEDEALIKVNTISNDINSLMAENKNLKSQIADFEVQNILNTCDVINNIKIIKNIYANSDMKYVNLLASKLVSYENVIVLFGIKSEAIANLLFMCSKNFKKIYMNDLLKDAISLIDGKGGGSPFSAQGGGKSISNLESSIDYAFSKIKNTLTSNM</sequence>
<dbReference type="InterPro" id="IPR051335">
    <property type="entry name" value="Alanyl-tRNA_Editing_Enzymes"/>
</dbReference>
<dbReference type="PANTHER" id="PTHR43462">
    <property type="entry name" value="ALANYL-TRNA EDITING PROTEIN"/>
    <property type="match status" value="1"/>
</dbReference>
<dbReference type="Pfam" id="PF02272">
    <property type="entry name" value="DHHA1"/>
    <property type="match status" value="1"/>
</dbReference>
<dbReference type="SUPFAM" id="SSF55186">
    <property type="entry name" value="ThrRS/AlaRS common domain"/>
    <property type="match status" value="1"/>
</dbReference>
<protein>
    <submittedName>
        <fullName evidence="7">Alanyl-tRNA editing protein</fullName>
    </submittedName>
</protein>
<dbReference type="Gene3D" id="3.10.310.40">
    <property type="match status" value="1"/>
</dbReference>
<dbReference type="InterPro" id="IPR012947">
    <property type="entry name" value="tRNA_SAD"/>
</dbReference>
<dbReference type="RefSeq" id="WP_406767907.1">
    <property type="nucleotide sequence ID" value="NZ_JBJHZZ010000001.1"/>
</dbReference>
<feature type="domain" description="Alanyl-transfer RNA synthetases family profile" evidence="6">
    <location>
        <begin position="1"/>
        <end position="236"/>
    </location>
</feature>
<evidence type="ECO:0000259" key="6">
    <source>
        <dbReference type="PROSITE" id="PS50860"/>
    </source>
</evidence>
<dbReference type="PANTHER" id="PTHR43462:SF1">
    <property type="entry name" value="ALANYL-TRNA EDITING PROTEIN AARSD1"/>
    <property type="match status" value="1"/>
</dbReference>
<evidence type="ECO:0000256" key="4">
    <source>
        <dbReference type="ARBA" id="ARBA00022833"/>
    </source>
</evidence>
<dbReference type="InterPro" id="IPR018163">
    <property type="entry name" value="Thr/Ala-tRNA-synth_IIc_edit"/>
</dbReference>